<feature type="region of interest" description="Disordered" evidence="3">
    <location>
        <begin position="84"/>
        <end position="105"/>
    </location>
</feature>
<evidence type="ECO:0000256" key="1">
    <source>
        <dbReference type="ARBA" id="ARBA00005578"/>
    </source>
</evidence>
<dbReference type="InterPro" id="IPR002634">
    <property type="entry name" value="BolA"/>
</dbReference>
<gene>
    <name evidence="4" type="ORF">QS748_04070</name>
</gene>
<organism evidence="4 5">
    <name type="scientific">Candidatus Endonucleibacter bathymodioli</name>
    <dbReference type="NCBI Taxonomy" id="539814"/>
    <lineage>
        <taxon>Bacteria</taxon>
        <taxon>Pseudomonadati</taxon>
        <taxon>Pseudomonadota</taxon>
        <taxon>Gammaproteobacteria</taxon>
        <taxon>Oceanospirillales</taxon>
        <taxon>Endozoicomonadaceae</taxon>
        <taxon>Candidatus Endonucleibacter</taxon>
    </lineage>
</organism>
<evidence type="ECO:0000256" key="2">
    <source>
        <dbReference type="RuleBase" id="RU003860"/>
    </source>
</evidence>
<sequence>MLDIQTHIIDKLSTTINITHIKVTDESHQHNVPTGSQSHFNVVLVSNDFTNKTLVKRHQLVYSILAHELRHTIHALSLHTYTEQEWQEQQKTAPQSPDCLGGKGR</sequence>
<dbReference type="EMBL" id="JASXSV010000004">
    <property type="protein sequence ID" value="MDP0588394.1"/>
    <property type="molecule type" value="Genomic_DNA"/>
</dbReference>
<dbReference type="Pfam" id="PF01722">
    <property type="entry name" value="BolA"/>
    <property type="match status" value="1"/>
</dbReference>
<dbReference type="PANTHER" id="PTHR46229:SF2">
    <property type="entry name" value="BOLA-LIKE PROTEIN 1"/>
    <property type="match status" value="1"/>
</dbReference>
<dbReference type="PIRSF" id="PIRSF003113">
    <property type="entry name" value="BolA"/>
    <property type="match status" value="1"/>
</dbReference>
<name>A0AA90NQ10_9GAMM</name>
<reference evidence="4 5" key="1">
    <citation type="journal article" date="2023" name="bioRxiv">
        <title>An intranuclear bacterial parasite of deep-sea mussels expresses apoptosis inhibitors acquired from its host.</title>
        <authorList>
            <person name="Gonzalez Porras M.A."/>
            <person name="Assie A."/>
            <person name="Tietjen M."/>
            <person name="Violette M."/>
            <person name="Kleiner M."/>
            <person name="Gruber-Vodicka H."/>
            <person name="Dubilier N."/>
            <person name="Leisch N."/>
        </authorList>
    </citation>
    <scope>NUCLEOTIDE SEQUENCE [LARGE SCALE GENOMIC DNA]</scope>
    <source>
        <strain evidence="4">IAP13</strain>
    </source>
</reference>
<evidence type="ECO:0000256" key="3">
    <source>
        <dbReference type="SAM" id="MobiDB-lite"/>
    </source>
</evidence>
<dbReference type="SUPFAM" id="SSF82657">
    <property type="entry name" value="BolA-like"/>
    <property type="match status" value="1"/>
</dbReference>
<dbReference type="Proteomes" id="UP001178148">
    <property type="component" value="Unassembled WGS sequence"/>
</dbReference>
<accession>A0AA90NQ10</accession>
<protein>
    <submittedName>
        <fullName evidence="4">BolA/IbaG family iron-sulfur metabolism protein</fullName>
    </submittedName>
</protein>
<comment type="caution">
    <text evidence="4">The sequence shown here is derived from an EMBL/GenBank/DDBJ whole genome shotgun (WGS) entry which is preliminary data.</text>
</comment>
<comment type="similarity">
    <text evidence="1 2">Belongs to the BolA/IbaG family.</text>
</comment>
<dbReference type="Gene3D" id="3.30.300.90">
    <property type="entry name" value="BolA-like"/>
    <property type="match status" value="1"/>
</dbReference>
<dbReference type="InterPro" id="IPR050961">
    <property type="entry name" value="BolA/IbaG_stress_morph_reg"/>
</dbReference>
<dbReference type="InterPro" id="IPR036065">
    <property type="entry name" value="BolA-like_sf"/>
</dbReference>
<keyword evidence="5" id="KW-1185">Reference proteome</keyword>
<proteinExistence type="inferred from homology"/>
<dbReference type="PANTHER" id="PTHR46229">
    <property type="entry name" value="BOLA TRANSCRIPTION REGULATOR"/>
    <property type="match status" value="1"/>
</dbReference>
<evidence type="ECO:0000313" key="5">
    <source>
        <dbReference type="Proteomes" id="UP001178148"/>
    </source>
</evidence>
<feature type="compositionally biased region" description="Polar residues" evidence="3">
    <location>
        <begin position="84"/>
        <end position="95"/>
    </location>
</feature>
<dbReference type="AlphaFoldDB" id="A0AA90NQ10"/>
<evidence type="ECO:0000313" key="4">
    <source>
        <dbReference type="EMBL" id="MDP0588394.1"/>
    </source>
</evidence>